<accession>A0AAV4NV85</accession>
<sequence>MGSNSIEMFLKAARMLEMRGHAKNRLQNPKAGGPIHTSDLPPVETKCKPLQVIFSEHSANSGIDPVFENWIQKFCLIVLKFPGNKTTSEEFSRGNKLKNPYRTERMS</sequence>
<dbReference type="EMBL" id="BPLQ01002057">
    <property type="protein sequence ID" value="GIX88339.1"/>
    <property type="molecule type" value="Genomic_DNA"/>
</dbReference>
<dbReference type="Proteomes" id="UP001054837">
    <property type="component" value="Unassembled WGS sequence"/>
</dbReference>
<protein>
    <submittedName>
        <fullName evidence="2">Uncharacterized protein</fullName>
    </submittedName>
</protein>
<dbReference type="AlphaFoldDB" id="A0AAV4NV85"/>
<gene>
    <name evidence="2" type="ORF">CDAR_496401</name>
</gene>
<evidence type="ECO:0000313" key="3">
    <source>
        <dbReference type="Proteomes" id="UP001054837"/>
    </source>
</evidence>
<feature type="region of interest" description="Disordered" evidence="1">
    <location>
        <begin position="86"/>
        <end position="107"/>
    </location>
</feature>
<name>A0AAV4NV85_9ARAC</name>
<reference evidence="2 3" key="1">
    <citation type="submission" date="2021-06" db="EMBL/GenBank/DDBJ databases">
        <title>Caerostris darwini draft genome.</title>
        <authorList>
            <person name="Kono N."/>
            <person name="Arakawa K."/>
        </authorList>
    </citation>
    <scope>NUCLEOTIDE SEQUENCE [LARGE SCALE GENOMIC DNA]</scope>
</reference>
<comment type="caution">
    <text evidence="2">The sequence shown here is derived from an EMBL/GenBank/DDBJ whole genome shotgun (WGS) entry which is preliminary data.</text>
</comment>
<proteinExistence type="predicted"/>
<organism evidence="2 3">
    <name type="scientific">Caerostris darwini</name>
    <dbReference type="NCBI Taxonomy" id="1538125"/>
    <lineage>
        <taxon>Eukaryota</taxon>
        <taxon>Metazoa</taxon>
        <taxon>Ecdysozoa</taxon>
        <taxon>Arthropoda</taxon>
        <taxon>Chelicerata</taxon>
        <taxon>Arachnida</taxon>
        <taxon>Araneae</taxon>
        <taxon>Araneomorphae</taxon>
        <taxon>Entelegynae</taxon>
        <taxon>Araneoidea</taxon>
        <taxon>Araneidae</taxon>
        <taxon>Caerostris</taxon>
    </lineage>
</organism>
<keyword evidence="3" id="KW-1185">Reference proteome</keyword>
<evidence type="ECO:0000256" key="1">
    <source>
        <dbReference type="SAM" id="MobiDB-lite"/>
    </source>
</evidence>
<evidence type="ECO:0000313" key="2">
    <source>
        <dbReference type="EMBL" id="GIX88339.1"/>
    </source>
</evidence>